<accession>A0A4R2IVA1</accession>
<evidence type="ECO:0000256" key="4">
    <source>
        <dbReference type="ARBA" id="ARBA00023159"/>
    </source>
</evidence>
<dbReference type="GO" id="GO:0043565">
    <property type="term" value="F:sequence-specific DNA binding"/>
    <property type="evidence" value="ECO:0007669"/>
    <property type="project" value="InterPro"/>
</dbReference>
<comment type="caution">
    <text evidence="8">The sequence shown here is derived from an EMBL/GenBank/DDBJ whole genome shotgun (WGS) entry which is preliminary data.</text>
</comment>
<evidence type="ECO:0000256" key="5">
    <source>
        <dbReference type="ARBA" id="ARBA00023163"/>
    </source>
</evidence>
<dbReference type="EMBL" id="SLWR01000004">
    <property type="protein sequence ID" value="TCO48602.1"/>
    <property type="molecule type" value="Genomic_DNA"/>
</dbReference>
<dbReference type="GO" id="GO:0003700">
    <property type="term" value="F:DNA-binding transcription factor activity"/>
    <property type="evidence" value="ECO:0007669"/>
    <property type="project" value="InterPro"/>
</dbReference>
<dbReference type="SUPFAM" id="SSF46689">
    <property type="entry name" value="Homeodomain-like"/>
    <property type="match status" value="2"/>
</dbReference>
<dbReference type="Pfam" id="PF12833">
    <property type="entry name" value="HTH_18"/>
    <property type="match status" value="1"/>
</dbReference>
<evidence type="ECO:0000313" key="8">
    <source>
        <dbReference type="EMBL" id="TCO48602.1"/>
    </source>
</evidence>
<evidence type="ECO:0000256" key="3">
    <source>
        <dbReference type="ARBA" id="ARBA00023125"/>
    </source>
</evidence>
<dbReference type="InterPro" id="IPR009057">
    <property type="entry name" value="Homeodomain-like_sf"/>
</dbReference>
<dbReference type="PROSITE" id="PS00041">
    <property type="entry name" value="HTH_ARAC_FAMILY_1"/>
    <property type="match status" value="1"/>
</dbReference>
<dbReference type="SMART" id="SM00342">
    <property type="entry name" value="HTH_ARAC"/>
    <property type="match status" value="1"/>
</dbReference>
<dbReference type="PANTHER" id="PTHR46796:SF13">
    <property type="entry name" value="HTH-TYPE TRANSCRIPTIONAL ACTIVATOR RHAS"/>
    <property type="match status" value="1"/>
</dbReference>
<dbReference type="PROSITE" id="PS01124">
    <property type="entry name" value="HTH_ARAC_FAMILY_2"/>
    <property type="match status" value="1"/>
</dbReference>
<keyword evidence="4" id="KW-0010">Activator</keyword>
<dbReference type="InterPro" id="IPR014710">
    <property type="entry name" value="RmlC-like_jellyroll"/>
</dbReference>
<feature type="domain" description="HTH araC/xylS-type" evidence="7">
    <location>
        <begin position="204"/>
        <end position="300"/>
    </location>
</feature>
<evidence type="ECO:0000256" key="1">
    <source>
        <dbReference type="ARBA" id="ARBA00022490"/>
    </source>
</evidence>
<dbReference type="Gene3D" id="2.60.120.10">
    <property type="entry name" value="Jelly Rolls"/>
    <property type="match status" value="1"/>
</dbReference>
<keyword evidence="1" id="KW-0963">Cytoplasm</keyword>
<dbReference type="InterPro" id="IPR050204">
    <property type="entry name" value="AraC_XylS_family_regulators"/>
</dbReference>
<dbReference type="InterPro" id="IPR018062">
    <property type="entry name" value="HTH_AraC-typ_CS"/>
</dbReference>
<sequence>MTHPVAAGEPLTLRLLSAPTFWRCEPSWSWASRPLPDHLLWCVLDGRGRLELDGEEQDLHPGICAVFAPGDAPTASHDPRRRLLVFGMHFDVEESNPERSGPERSAVERSGAERSAVEGSGVEGSGVEGSGVGGPGAGVVPAPRWGEVMDRELLGVLARTSDASYRRQDALGRRQAELCLEQLLGMIWDAVYNPGRNATDGAVDEVARLIRQDPGHDWTVGEMARRAALSRAQFTRRFVAQLGMSPAQYLIQSRIDRAHQLLTETGMTVTQTAAALGYTDVPYFSRQYKQRTGRTPSQDR</sequence>
<dbReference type="Gene3D" id="1.10.10.60">
    <property type="entry name" value="Homeodomain-like"/>
    <property type="match status" value="2"/>
</dbReference>
<dbReference type="InterPro" id="IPR018060">
    <property type="entry name" value="HTH_AraC"/>
</dbReference>
<dbReference type="RefSeq" id="WP_241995950.1">
    <property type="nucleotide sequence ID" value="NZ_SLWR01000004.1"/>
</dbReference>
<protein>
    <submittedName>
        <fullName evidence="8">AraC-like DNA-binding protein</fullName>
    </submittedName>
</protein>
<organism evidence="8 9">
    <name type="scientific">Kribbella antiqua</name>
    <dbReference type="NCBI Taxonomy" id="2512217"/>
    <lineage>
        <taxon>Bacteria</taxon>
        <taxon>Bacillati</taxon>
        <taxon>Actinomycetota</taxon>
        <taxon>Actinomycetes</taxon>
        <taxon>Propionibacteriales</taxon>
        <taxon>Kribbellaceae</taxon>
        <taxon>Kribbella</taxon>
    </lineage>
</organism>
<name>A0A4R2IVA1_9ACTN</name>
<feature type="compositionally biased region" description="Basic and acidic residues" evidence="6">
    <location>
        <begin position="94"/>
        <end position="116"/>
    </location>
</feature>
<gene>
    <name evidence="8" type="ORF">EV646_104424</name>
</gene>
<dbReference type="PANTHER" id="PTHR46796">
    <property type="entry name" value="HTH-TYPE TRANSCRIPTIONAL ACTIVATOR RHAS-RELATED"/>
    <property type="match status" value="1"/>
</dbReference>
<keyword evidence="5" id="KW-0804">Transcription</keyword>
<feature type="compositionally biased region" description="Gly residues" evidence="6">
    <location>
        <begin position="121"/>
        <end position="137"/>
    </location>
</feature>
<keyword evidence="9" id="KW-1185">Reference proteome</keyword>
<feature type="region of interest" description="Disordered" evidence="6">
    <location>
        <begin position="94"/>
        <end position="138"/>
    </location>
</feature>
<proteinExistence type="predicted"/>
<dbReference type="AlphaFoldDB" id="A0A4R2IVA1"/>
<dbReference type="Proteomes" id="UP000295573">
    <property type="component" value="Unassembled WGS sequence"/>
</dbReference>
<keyword evidence="3 8" id="KW-0238">DNA-binding</keyword>
<evidence type="ECO:0000259" key="7">
    <source>
        <dbReference type="PROSITE" id="PS01124"/>
    </source>
</evidence>
<evidence type="ECO:0000256" key="2">
    <source>
        <dbReference type="ARBA" id="ARBA00023015"/>
    </source>
</evidence>
<reference evidence="8 9" key="1">
    <citation type="journal article" date="2015" name="Stand. Genomic Sci.">
        <title>Genomic Encyclopedia of Bacterial and Archaeal Type Strains, Phase III: the genomes of soil and plant-associated and newly described type strains.</title>
        <authorList>
            <person name="Whitman W.B."/>
            <person name="Woyke T."/>
            <person name="Klenk H.P."/>
            <person name="Zhou Y."/>
            <person name="Lilburn T.G."/>
            <person name="Beck B.J."/>
            <person name="De Vos P."/>
            <person name="Vandamme P."/>
            <person name="Eisen J.A."/>
            <person name="Garrity G."/>
            <person name="Hugenholtz P."/>
            <person name="Kyrpides N.C."/>
        </authorList>
    </citation>
    <scope>NUCLEOTIDE SEQUENCE [LARGE SCALE GENOMIC DNA]</scope>
    <source>
        <strain evidence="8 9">VKM Ac-2541</strain>
    </source>
</reference>
<keyword evidence="2" id="KW-0805">Transcription regulation</keyword>
<evidence type="ECO:0000313" key="9">
    <source>
        <dbReference type="Proteomes" id="UP000295573"/>
    </source>
</evidence>
<dbReference type="SUPFAM" id="SSF51215">
    <property type="entry name" value="Regulatory protein AraC"/>
    <property type="match status" value="1"/>
</dbReference>
<evidence type="ECO:0000256" key="6">
    <source>
        <dbReference type="SAM" id="MobiDB-lite"/>
    </source>
</evidence>
<dbReference type="InterPro" id="IPR037923">
    <property type="entry name" value="HTH-like"/>
</dbReference>